<evidence type="ECO:0000313" key="2">
    <source>
        <dbReference type="Proteomes" id="UP000222741"/>
    </source>
</evidence>
<dbReference type="Proteomes" id="UP000222741">
    <property type="component" value="Segment"/>
</dbReference>
<accession>A0A1X9SGA8</accession>
<sequence>MTDVKKIEKINAVILEFAYKIEKAREVGELIALKEQMHVEADKLGVRGEYIEEQACIKYNEI</sequence>
<protein>
    <submittedName>
        <fullName evidence="1">Uncharacterized protein</fullName>
    </submittedName>
</protein>
<gene>
    <name evidence="1" type="ORF">FLAPJACK_261</name>
</gene>
<dbReference type="EMBL" id="KY888882">
    <property type="protein sequence ID" value="ARQ95172.1"/>
    <property type="molecule type" value="Genomic_DNA"/>
</dbReference>
<evidence type="ECO:0000313" key="1">
    <source>
        <dbReference type="EMBL" id="ARQ95172.1"/>
    </source>
</evidence>
<reference evidence="2" key="1">
    <citation type="submission" date="2017-04" db="EMBL/GenBank/DDBJ databases">
        <authorList>
            <person name="Abille Z."/>
            <person name="Afsharjavan R."/>
            <person name="Alms C.E."/>
            <person name="Anil A."/>
            <person name="Azuma E.A."/>
            <person name="Boateng D."/>
            <person name="Bowden K.V."/>
            <person name="Bui Q."/>
            <person name="Callaghan K.D."/>
            <person name="Canova P.N."/>
            <person name="Carter A.-G.V."/>
            <person name="Carty B."/>
            <person name="Choudhary A."/>
            <person name="Chugh K."/>
            <person name="Clark C.B."/>
            <person name="Clark J."/>
            <person name="Cortez R."/>
            <person name="Dalwadi R.M."/>
            <person name="Daou G."/>
            <person name="Das M."/>
            <person name="Dasari S."/>
            <person name="Davis E.H."/>
            <person name="Defreitas N."/>
            <person name="Demirji J."/>
            <person name="Endres C."/>
            <person name="Fakhar S."/>
            <person name="Feeley N."/>
            <person name="Flores D.C."/>
            <person name="Fowler A.R."/>
            <person name="George T."/>
            <person name="Greis H.L."/>
            <person name="Groleau D.L."/>
            <person name="Gulati J.K."/>
            <person name="Guzman W."/>
            <person name="Hallworth A.N."/>
            <person name="Hariri A."/>
            <person name="Haya V.N."/>
            <person name="Hoffman A.K."/>
            <person name="Horne B."/>
            <person name="Howard T."/>
            <person name="Iglesia A.J."/>
            <person name="Ijezie O.D."/>
            <person name="Incognito N.A."/>
            <person name="Inen J.A."/>
            <person name="Jaiswal A."/>
            <person name="Jezek R.A."/>
            <person name="Kawa A.C."/>
            <person name="Khan F."/>
            <person name="Khin A.C."/>
            <person name="Knapo J."/>
            <person name="Kong A.S."/>
            <person name="Le B.Q."/>
            <person name="Le Q.M."/>
            <person name="Le T.-H.M."/>
            <person name="Lee M."/>
            <person name="Lockwood J.L."/>
            <person name="Loto-Rojas G.S."/>
            <person name="Mantzavinos A."/>
            <person name="Martinez D.R."/>
            <person name="Meadows A.R."/>
            <person name="Mehr S."/>
            <person name="Mellon M.N."/>
            <person name="Memon S."/>
            <person name="Miller B."/>
            <person name="Min S."/>
            <person name="Mitchell L.M."/>
            <person name="Mohamed I.R."/>
            <person name="Mohammed F.O."/>
            <person name="More S."/>
            <person name="Muntaha S."/>
            <person name="Nadeem I."/>
            <person name="Ndjeumen-Njinguet A.S."/>
            <person name="Ng P."/>
            <person name="Ngu V.E."/>
            <person name="Nguyen B.N."/>
            <person name="OHern C.T."/>
            <person name="Oboh U.S."/>
            <person name="Pagano C.W."/>
            <person name="Panakal P.R."/>
            <person name="Park D.A."/>
            <person name="Parsana D."/>
            <person name="Patel P."/>
            <person name="Patel V.S."/>
            <person name="Patwardhan V.M."/>
            <person name="Pawar S.D."/>
            <person name="Payne V.R."/>
            <person name="Petricel I.M."/>
            <person name="Phillips C."/>
            <person name="Puglisi K.M."/>
            <person name="Ramaprasad G."/>
            <person name="Raza A.S."/>
            <person name="Rivera-Oven A.G."/>
            <person name="Robins E."/>
            <person name="Roeun D.C."/>
            <person name="Rostovtseva N."/>
            <person name="Sadat M."/>
            <person name="Seas A."/>
            <person name="So E.J."/>
            <person name="Sogbesan C."/>
            <person name="Strumsky L.A."/>
            <person name="Sun J.L."/>
            <person name="Sutherland H.J."/>
            <person name="Tchakounte I."/>
            <person name="Tewell J.R."/>
            <person name="Thapa D.J."/>
            <person name="Tkach Y."/>
            <person name="Tran C.D."/>
            <person name="Tran V."/>
            <person name="Vithayathil T."/>
            <person name="Vivekanandan A."/>
            <person name="Wang S.R."/>
            <person name="White E."/>
            <person name="Yang A.L."/>
            <person name="Ye D.T."/>
            <person name="Yirenkyi M."/>
            <person name="Zarb J.S."/>
            <person name="Zhang S."/>
            <person name="Zhou M.T."/>
            <person name="Cao A."/>
            <person name="Nguyen K.M."/>
            <person name="Patel K."/>
            <person name="Patel P."/>
            <person name="Pennington E."/>
            <person name="Sendze O."/>
            <person name="Zahangir S."/>
            <person name="Correa-Mendez M."/>
            <person name="Fabian M.F."/>
            <person name="Liu S."/>
            <person name="Jethmalani Y."/>
            <person name="Nunn R."/>
            <person name="Prakash A."/>
            <person name="Louise T."/>
            <person name="Russell D.A."/>
            <person name="Hatfull G.F."/>
            <person name="Erill I."/>
            <person name="Caruso S.M."/>
        </authorList>
    </citation>
    <scope>NUCLEOTIDE SEQUENCE [LARGE SCALE GENOMIC DNA]</scope>
</reference>
<name>A0A1X9SGA8_9CAUD</name>
<organism evidence="1 2">
    <name type="scientific">Bacillus phage Flapjack</name>
    <dbReference type="NCBI Taxonomy" id="1983465"/>
    <lineage>
        <taxon>Viruses</taxon>
        <taxon>Duplodnaviria</taxon>
        <taxon>Heunggongvirae</taxon>
        <taxon>Uroviricota</taxon>
        <taxon>Caudoviricetes</taxon>
        <taxon>Herelleviridae</taxon>
        <taxon>Bastillevirinae</taxon>
        <taxon>Bequatrovirus</taxon>
        <taxon>Bequatrovirus spock</taxon>
    </lineage>
</organism>
<proteinExistence type="predicted"/>